<proteinExistence type="predicted"/>
<accession>A0A225UGX1</accession>
<sequence>FDMTDDELREIGASGWTIYDEGHSQNLQVPAATDYYDGPWGPTRSAVAYADSPLAMFFYSLPKELWIRIADETNRYRNQNIHAIAVSRRAKMLTKQQADPRMSVPSLADLEERLHKFMRIQAREILHVIALRFARAIAPIRDGLAKHWSIDEDGAIPRGTFGSFMTRDRFEAIMQFLHFNDNEDGGARADKAWKVRPLLQTIEKTFRRGYRLGRVISFDEGMMPNRSKFNPMRIFMPDKPSKYGTLINQPVKRLVVTDSFFKRMPQGTYRIAQARDHPELIALSWMESKPVNMVATGCSTQLASVLRTEKDGTRSAIPCPQLVVDYAIGMGGVDVHDQLRLQRYSIQKCILLRKYYKQLILCIVDMAVVNGYIVYCVTLKKRE</sequence>
<evidence type="ECO:0000259" key="1">
    <source>
        <dbReference type="Pfam" id="PF13843"/>
    </source>
</evidence>
<dbReference type="Pfam" id="PF13843">
    <property type="entry name" value="DDE_Tnp_1_7"/>
    <property type="match status" value="2"/>
</dbReference>
<gene>
    <name evidence="2" type="ORF">PHMEG_00038778</name>
</gene>
<feature type="domain" description="PiggyBac transposable element-derived protein" evidence="1">
    <location>
        <begin position="52"/>
        <end position="245"/>
    </location>
</feature>
<dbReference type="EMBL" id="NBNE01018418">
    <property type="protein sequence ID" value="OWY92285.1"/>
    <property type="molecule type" value="Genomic_DNA"/>
</dbReference>
<protein>
    <recommendedName>
        <fullName evidence="1">PiggyBac transposable element-derived protein domain-containing protein</fullName>
    </recommendedName>
</protein>
<evidence type="ECO:0000313" key="3">
    <source>
        <dbReference type="Proteomes" id="UP000198211"/>
    </source>
</evidence>
<keyword evidence="3" id="KW-1185">Reference proteome</keyword>
<feature type="domain" description="PiggyBac transposable element-derived protein" evidence="1">
    <location>
        <begin position="261"/>
        <end position="372"/>
    </location>
</feature>
<dbReference type="AlphaFoldDB" id="A0A225UGX1"/>
<dbReference type="InterPro" id="IPR029526">
    <property type="entry name" value="PGBD"/>
</dbReference>
<organism evidence="2 3">
    <name type="scientific">Phytophthora megakarya</name>
    <dbReference type="NCBI Taxonomy" id="4795"/>
    <lineage>
        <taxon>Eukaryota</taxon>
        <taxon>Sar</taxon>
        <taxon>Stramenopiles</taxon>
        <taxon>Oomycota</taxon>
        <taxon>Peronosporomycetes</taxon>
        <taxon>Peronosporales</taxon>
        <taxon>Peronosporaceae</taxon>
        <taxon>Phytophthora</taxon>
    </lineage>
</organism>
<dbReference type="STRING" id="4795.A0A225UGX1"/>
<dbReference type="Proteomes" id="UP000198211">
    <property type="component" value="Unassembled WGS sequence"/>
</dbReference>
<name>A0A225UGX1_9STRA</name>
<dbReference type="PANTHER" id="PTHR46599">
    <property type="entry name" value="PIGGYBAC TRANSPOSABLE ELEMENT-DERIVED PROTEIN 4"/>
    <property type="match status" value="1"/>
</dbReference>
<comment type="caution">
    <text evidence="2">The sequence shown here is derived from an EMBL/GenBank/DDBJ whole genome shotgun (WGS) entry which is preliminary data.</text>
</comment>
<dbReference type="OrthoDB" id="121297at2759"/>
<evidence type="ECO:0000313" key="2">
    <source>
        <dbReference type="EMBL" id="OWY92285.1"/>
    </source>
</evidence>
<dbReference type="PANTHER" id="PTHR46599:SF3">
    <property type="entry name" value="PIGGYBAC TRANSPOSABLE ELEMENT-DERIVED PROTEIN 4"/>
    <property type="match status" value="1"/>
</dbReference>
<reference evidence="3" key="1">
    <citation type="submission" date="2017-03" db="EMBL/GenBank/DDBJ databases">
        <title>Phytopthora megakarya and P. palmivora, two closely related causual agents of cacao black pod achieved similar genome size and gene model numbers by different mechanisms.</title>
        <authorList>
            <person name="Ali S."/>
            <person name="Shao J."/>
            <person name="Larry D.J."/>
            <person name="Kronmiller B."/>
            <person name="Shen D."/>
            <person name="Strem M.D."/>
            <person name="Melnick R.L."/>
            <person name="Guiltinan M.J."/>
            <person name="Tyler B.M."/>
            <person name="Meinhardt L.W."/>
            <person name="Bailey B.A."/>
        </authorList>
    </citation>
    <scope>NUCLEOTIDE SEQUENCE [LARGE SCALE GENOMIC DNA]</scope>
    <source>
        <strain evidence="3">zdho120</strain>
    </source>
</reference>
<feature type="non-terminal residue" evidence="2">
    <location>
        <position position="1"/>
    </location>
</feature>